<feature type="region of interest" description="Disordered" evidence="1">
    <location>
        <begin position="27"/>
        <end position="47"/>
    </location>
</feature>
<accession>A0A2J6TJB6</accession>
<evidence type="ECO:0000256" key="1">
    <source>
        <dbReference type="SAM" id="MobiDB-lite"/>
    </source>
</evidence>
<dbReference type="AlphaFoldDB" id="A0A2J6TJB6"/>
<keyword evidence="3" id="KW-1185">Reference proteome</keyword>
<proteinExistence type="predicted"/>
<dbReference type="RefSeq" id="XP_024740009.1">
    <property type="nucleotide sequence ID" value="XM_024882716.1"/>
</dbReference>
<dbReference type="GeneID" id="36590793"/>
<dbReference type="EMBL" id="KZ613782">
    <property type="protein sequence ID" value="PMD63105.1"/>
    <property type="molecule type" value="Genomic_DNA"/>
</dbReference>
<dbReference type="Proteomes" id="UP000235371">
    <property type="component" value="Unassembled WGS sequence"/>
</dbReference>
<gene>
    <name evidence="2" type="ORF">K444DRAFT_626853</name>
</gene>
<reference evidence="2 3" key="1">
    <citation type="submission" date="2016-04" db="EMBL/GenBank/DDBJ databases">
        <title>A degradative enzymes factory behind the ericoid mycorrhizal symbiosis.</title>
        <authorList>
            <consortium name="DOE Joint Genome Institute"/>
            <person name="Martino E."/>
            <person name="Morin E."/>
            <person name="Grelet G."/>
            <person name="Kuo A."/>
            <person name="Kohler A."/>
            <person name="Daghino S."/>
            <person name="Barry K."/>
            <person name="Choi C."/>
            <person name="Cichocki N."/>
            <person name="Clum A."/>
            <person name="Copeland A."/>
            <person name="Hainaut M."/>
            <person name="Haridas S."/>
            <person name="Labutti K."/>
            <person name="Lindquist E."/>
            <person name="Lipzen A."/>
            <person name="Khouja H.-R."/>
            <person name="Murat C."/>
            <person name="Ohm R."/>
            <person name="Olson A."/>
            <person name="Spatafora J."/>
            <person name="Veneault-Fourrey C."/>
            <person name="Henrissat B."/>
            <person name="Grigoriev I."/>
            <person name="Martin F."/>
            <person name="Perotto S."/>
        </authorList>
    </citation>
    <scope>NUCLEOTIDE SEQUENCE [LARGE SCALE GENOMIC DNA]</scope>
    <source>
        <strain evidence="2 3">E</strain>
    </source>
</reference>
<dbReference type="InParanoid" id="A0A2J6TJB6"/>
<feature type="compositionally biased region" description="Basic and acidic residues" evidence="1">
    <location>
        <begin position="37"/>
        <end position="47"/>
    </location>
</feature>
<organism evidence="2 3">
    <name type="scientific">Hyaloscypha bicolor E</name>
    <dbReference type="NCBI Taxonomy" id="1095630"/>
    <lineage>
        <taxon>Eukaryota</taxon>
        <taxon>Fungi</taxon>
        <taxon>Dikarya</taxon>
        <taxon>Ascomycota</taxon>
        <taxon>Pezizomycotina</taxon>
        <taxon>Leotiomycetes</taxon>
        <taxon>Helotiales</taxon>
        <taxon>Hyaloscyphaceae</taxon>
        <taxon>Hyaloscypha</taxon>
        <taxon>Hyaloscypha bicolor</taxon>
    </lineage>
</organism>
<evidence type="ECO:0000313" key="3">
    <source>
        <dbReference type="Proteomes" id="UP000235371"/>
    </source>
</evidence>
<sequence length="106" mass="11327">MCSIPTLFDKLAVDEHMKIILTSNSKSTNQVTLQTDGKQEFKSKKENTSPLSQDILLAATVGSSKYLSRKAIAFPCPPEVKSDFSPMVVVELGVAHLLGATGSSGD</sequence>
<protein>
    <submittedName>
        <fullName evidence="2">Uncharacterized protein</fullName>
    </submittedName>
</protein>
<name>A0A2J6TJB6_9HELO</name>
<feature type="compositionally biased region" description="Polar residues" evidence="1">
    <location>
        <begin position="27"/>
        <end position="36"/>
    </location>
</feature>
<evidence type="ECO:0000313" key="2">
    <source>
        <dbReference type="EMBL" id="PMD63105.1"/>
    </source>
</evidence>